<keyword evidence="8" id="KW-1185">Reference proteome</keyword>
<dbReference type="InterPro" id="IPR002491">
    <property type="entry name" value="ABC_transptr_periplasmic_BD"/>
</dbReference>
<dbReference type="InterPro" id="IPR051313">
    <property type="entry name" value="Bact_iron-sidero_bind"/>
</dbReference>
<dbReference type="PROSITE" id="PS50983">
    <property type="entry name" value="FE_B12_PBP"/>
    <property type="match status" value="1"/>
</dbReference>
<gene>
    <name evidence="7" type="ORF">QO005_003427</name>
</gene>
<evidence type="ECO:0000256" key="4">
    <source>
        <dbReference type="ARBA" id="ARBA00022496"/>
    </source>
</evidence>
<sequence>MLERRSDSIRSKSALEGALTRRRLLALSAALALPVPAARAASPQRIACLDYGLASTLLPLGLVPDSVTSLADWNRWVIEPAMPKEVIDLGSSWEINMEALVARKPDLILTTVYNDALLPRLEKLAPVFRATVYSDEGGDILPKAYATTRALAARVERQAEAEAFLTRADAFFDACRERLARRRAPPVAMVSFMDARHMRIYCAPGLYHNVLMRLGLENAWKATGNFWGFETLGIENLAKIRNPDTRLLIFYPPDPDIMPKLSASPLWQALPFSQPGRFAILPGALMFGLVNEALRFARIITDYLEQTA</sequence>
<proteinExistence type="inferred from homology"/>
<dbReference type="PROSITE" id="PS51318">
    <property type="entry name" value="TAT"/>
    <property type="match status" value="1"/>
</dbReference>
<feature type="domain" description="Fe/B12 periplasmic-binding" evidence="6">
    <location>
        <begin position="45"/>
        <end position="308"/>
    </location>
</feature>
<name>A0ABU0IFR3_9HYPH</name>
<keyword evidence="4" id="KW-0406">Ion transport</keyword>
<comment type="similarity">
    <text evidence="2">Belongs to the bacterial solute-binding protein 8 family.</text>
</comment>
<dbReference type="EMBL" id="JAUSWH010000012">
    <property type="protein sequence ID" value="MDQ0457080.1"/>
    <property type="molecule type" value="Genomic_DNA"/>
</dbReference>
<dbReference type="Proteomes" id="UP001235269">
    <property type="component" value="Unassembled WGS sequence"/>
</dbReference>
<evidence type="ECO:0000256" key="5">
    <source>
        <dbReference type="ARBA" id="ARBA00022729"/>
    </source>
</evidence>
<evidence type="ECO:0000259" key="6">
    <source>
        <dbReference type="PROSITE" id="PS50983"/>
    </source>
</evidence>
<evidence type="ECO:0000313" key="8">
    <source>
        <dbReference type="Proteomes" id="UP001235269"/>
    </source>
</evidence>
<dbReference type="CDD" id="cd01146">
    <property type="entry name" value="FhuD"/>
    <property type="match status" value="1"/>
</dbReference>
<evidence type="ECO:0000256" key="3">
    <source>
        <dbReference type="ARBA" id="ARBA00022448"/>
    </source>
</evidence>
<evidence type="ECO:0000256" key="1">
    <source>
        <dbReference type="ARBA" id="ARBA00004196"/>
    </source>
</evidence>
<dbReference type="Gene3D" id="3.40.50.1980">
    <property type="entry name" value="Nitrogenase molybdenum iron protein domain"/>
    <property type="match status" value="2"/>
</dbReference>
<keyword evidence="3" id="KW-0813">Transport</keyword>
<keyword evidence="4" id="KW-0410">Iron transport</keyword>
<dbReference type="PANTHER" id="PTHR30532:SF1">
    <property type="entry name" value="IRON(3+)-HYDROXAMATE-BINDING PROTEIN FHUD"/>
    <property type="match status" value="1"/>
</dbReference>
<accession>A0ABU0IFR3</accession>
<dbReference type="RefSeq" id="WP_307159264.1">
    <property type="nucleotide sequence ID" value="NZ_JAUSWH010000012.1"/>
</dbReference>
<comment type="caution">
    <text evidence="7">The sequence shown here is derived from an EMBL/GenBank/DDBJ whole genome shotgun (WGS) entry which is preliminary data.</text>
</comment>
<evidence type="ECO:0000256" key="2">
    <source>
        <dbReference type="ARBA" id="ARBA00008814"/>
    </source>
</evidence>
<protein>
    <submittedName>
        <fullName evidence="7">Iron complex transport system substrate-binding protein</fullName>
    </submittedName>
</protein>
<dbReference type="PANTHER" id="PTHR30532">
    <property type="entry name" value="IRON III DICITRATE-BINDING PERIPLASMIC PROTEIN"/>
    <property type="match status" value="1"/>
</dbReference>
<reference evidence="7 8" key="1">
    <citation type="submission" date="2023-07" db="EMBL/GenBank/DDBJ databases">
        <title>Genomic Encyclopedia of Type Strains, Phase IV (KMG-IV): sequencing the most valuable type-strain genomes for metagenomic binning, comparative biology and taxonomic classification.</title>
        <authorList>
            <person name="Goeker M."/>
        </authorList>
    </citation>
    <scope>NUCLEOTIDE SEQUENCE [LARGE SCALE GENOMIC DNA]</scope>
    <source>
        <strain evidence="7 8">DSM 100301</strain>
    </source>
</reference>
<keyword evidence="5" id="KW-0732">Signal</keyword>
<comment type="subcellular location">
    <subcellularLocation>
        <location evidence="1">Cell envelope</location>
    </subcellularLocation>
</comment>
<dbReference type="PRINTS" id="PR01715">
    <property type="entry name" value="FERRIBNDNGPP"/>
</dbReference>
<evidence type="ECO:0000313" key="7">
    <source>
        <dbReference type="EMBL" id="MDQ0457080.1"/>
    </source>
</evidence>
<dbReference type="SUPFAM" id="SSF53807">
    <property type="entry name" value="Helical backbone' metal receptor"/>
    <property type="match status" value="1"/>
</dbReference>
<dbReference type="Pfam" id="PF01497">
    <property type="entry name" value="Peripla_BP_2"/>
    <property type="match status" value="1"/>
</dbReference>
<dbReference type="InterPro" id="IPR006311">
    <property type="entry name" value="TAT_signal"/>
</dbReference>
<organism evidence="7 8">
    <name type="scientific">Rhizobium paknamense</name>
    <dbReference type="NCBI Taxonomy" id="1206817"/>
    <lineage>
        <taxon>Bacteria</taxon>
        <taxon>Pseudomonadati</taxon>
        <taxon>Pseudomonadota</taxon>
        <taxon>Alphaproteobacteria</taxon>
        <taxon>Hyphomicrobiales</taxon>
        <taxon>Rhizobiaceae</taxon>
        <taxon>Rhizobium/Agrobacterium group</taxon>
        <taxon>Rhizobium</taxon>
    </lineage>
</organism>
<keyword evidence="4" id="KW-0408">Iron</keyword>